<keyword evidence="2 5" id="KW-0812">Transmembrane</keyword>
<evidence type="ECO:0000256" key="1">
    <source>
        <dbReference type="ARBA" id="ARBA00004141"/>
    </source>
</evidence>
<accession>A0A2H5XDI6</accession>
<protein>
    <recommendedName>
        <fullName evidence="8">Colicin V production protein</fullName>
    </recommendedName>
</protein>
<evidence type="ECO:0000256" key="5">
    <source>
        <dbReference type="SAM" id="Phobius"/>
    </source>
</evidence>
<dbReference type="EMBL" id="BEHT01000023">
    <property type="protein sequence ID" value="GBC99242.1"/>
    <property type="molecule type" value="Genomic_DNA"/>
</dbReference>
<gene>
    <name evidence="6" type="ORF">HRbin17_01764</name>
</gene>
<dbReference type="GO" id="GO:0016020">
    <property type="term" value="C:membrane"/>
    <property type="evidence" value="ECO:0007669"/>
    <property type="project" value="UniProtKB-SubCell"/>
</dbReference>
<dbReference type="InterPro" id="IPR003825">
    <property type="entry name" value="Colicin-V_CvpA"/>
</dbReference>
<name>A0A2H5XDI6_9BACT</name>
<keyword evidence="3 5" id="KW-1133">Transmembrane helix</keyword>
<dbReference type="GO" id="GO:0009403">
    <property type="term" value="P:toxin biosynthetic process"/>
    <property type="evidence" value="ECO:0007669"/>
    <property type="project" value="InterPro"/>
</dbReference>
<comment type="subcellular location">
    <subcellularLocation>
        <location evidence="1">Membrane</location>
        <topology evidence="1">Multi-pass membrane protein</topology>
    </subcellularLocation>
</comment>
<dbReference type="Proteomes" id="UP000236173">
    <property type="component" value="Unassembled WGS sequence"/>
</dbReference>
<proteinExistence type="predicted"/>
<organism evidence="6 7">
    <name type="scientific">Candidatus Fervidibacter japonicus</name>
    <dbReference type="NCBI Taxonomy" id="2035412"/>
    <lineage>
        <taxon>Bacteria</taxon>
        <taxon>Candidatus Fervidibacterota</taxon>
        <taxon>Candidatus Fervidibacter</taxon>
    </lineage>
</organism>
<feature type="transmembrane region" description="Helical" evidence="5">
    <location>
        <begin position="63"/>
        <end position="86"/>
    </location>
</feature>
<sequence length="164" mass="18142">MGVTWLDILCLLLVLAVASVASWQGTLRTTVALVGFYFGGKLTLFLARRLAHIVHWHADPHINAALLFTVVFVFVAVLVIVAAYLIEQLTQFSLEEADHLVAFPLGLVLGMTLVHWVVQVLAWGYADNPSFILLMNNSPIARELLTFQATKGAIARLFQWSQSP</sequence>
<keyword evidence="4 5" id="KW-0472">Membrane</keyword>
<feature type="transmembrane region" description="Helical" evidence="5">
    <location>
        <begin position="32"/>
        <end position="51"/>
    </location>
</feature>
<evidence type="ECO:0000256" key="3">
    <source>
        <dbReference type="ARBA" id="ARBA00022989"/>
    </source>
</evidence>
<dbReference type="Pfam" id="PF02674">
    <property type="entry name" value="Colicin_V"/>
    <property type="match status" value="1"/>
</dbReference>
<feature type="transmembrane region" description="Helical" evidence="5">
    <location>
        <begin position="106"/>
        <end position="126"/>
    </location>
</feature>
<evidence type="ECO:0000256" key="2">
    <source>
        <dbReference type="ARBA" id="ARBA00022692"/>
    </source>
</evidence>
<reference evidence="7" key="1">
    <citation type="submission" date="2017-09" db="EMBL/GenBank/DDBJ databases">
        <title>Metaegenomics of thermophilic ammonia-oxidizing enrichment culture.</title>
        <authorList>
            <person name="Kato S."/>
            <person name="Suzuki K."/>
        </authorList>
    </citation>
    <scope>NUCLEOTIDE SEQUENCE [LARGE SCALE GENOMIC DNA]</scope>
</reference>
<evidence type="ECO:0000313" key="7">
    <source>
        <dbReference type="Proteomes" id="UP000236173"/>
    </source>
</evidence>
<dbReference type="AlphaFoldDB" id="A0A2H5XDI6"/>
<evidence type="ECO:0000256" key="4">
    <source>
        <dbReference type="ARBA" id="ARBA00023136"/>
    </source>
</evidence>
<evidence type="ECO:0008006" key="8">
    <source>
        <dbReference type="Google" id="ProtNLM"/>
    </source>
</evidence>
<comment type="caution">
    <text evidence="6">The sequence shown here is derived from an EMBL/GenBank/DDBJ whole genome shotgun (WGS) entry which is preliminary data.</text>
</comment>
<evidence type="ECO:0000313" key="6">
    <source>
        <dbReference type="EMBL" id="GBC99242.1"/>
    </source>
</evidence>